<dbReference type="InterPro" id="IPR011053">
    <property type="entry name" value="Single_hybrid_motif"/>
</dbReference>
<dbReference type="Gene3D" id="2.40.50.100">
    <property type="match status" value="1"/>
</dbReference>
<feature type="domain" description="Lipoyl-binding" evidence="1">
    <location>
        <begin position="30"/>
        <end position="112"/>
    </location>
</feature>
<dbReference type="EMBL" id="MLJW01005277">
    <property type="protein sequence ID" value="OIQ68488.1"/>
    <property type="molecule type" value="Genomic_DNA"/>
</dbReference>
<dbReference type="GO" id="GO:0019464">
    <property type="term" value="P:glycine decarboxylation via glycine cleavage system"/>
    <property type="evidence" value="ECO:0007669"/>
    <property type="project" value="InterPro"/>
</dbReference>
<dbReference type="GO" id="GO:0005960">
    <property type="term" value="C:glycine cleavage complex"/>
    <property type="evidence" value="ECO:0007669"/>
    <property type="project" value="InterPro"/>
</dbReference>
<dbReference type="CDD" id="cd06848">
    <property type="entry name" value="GCS_H"/>
    <property type="match status" value="1"/>
</dbReference>
<protein>
    <submittedName>
        <fullName evidence="2">Glycine cleavage system H protein</fullName>
    </submittedName>
</protein>
<dbReference type="PANTHER" id="PTHR11715:SF3">
    <property type="entry name" value="GLYCINE CLEAVAGE SYSTEM H PROTEIN-RELATED"/>
    <property type="match status" value="1"/>
</dbReference>
<evidence type="ECO:0000259" key="1">
    <source>
        <dbReference type="PROSITE" id="PS50968"/>
    </source>
</evidence>
<accession>A0A1J5PCL5</accession>
<gene>
    <name evidence="2" type="primary">gcvH_18</name>
    <name evidence="2" type="ORF">GALL_499170</name>
</gene>
<proteinExistence type="predicted"/>
<reference evidence="2" key="1">
    <citation type="submission" date="2016-10" db="EMBL/GenBank/DDBJ databases">
        <title>Sequence of Gallionella enrichment culture.</title>
        <authorList>
            <person name="Poehlein A."/>
            <person name="Muehling M."/>
            <person name="Daniel R."/>
        </authorList>
    </citation>
    <scope>NUCLEOTIDE SEQUENCE</scope>
</reference>
<dbReference type="GO" id="GO:0005829">
    <property type="term" value="C:cytosol"/>
    <property type="evidence" value="ECO:0007669"/>
    <property type="project" value="TreeGrafter"/>
</dbReference>
<dbReference type="SUPFAM" id="SSF51230">
    <property type="entry name" value="Single hybrid motif"/>
    <property type="match status" value="1"/>
</dbReference>
<dbReference type="PANTHER" id="PTHR11715">
    <property type="entry name" value="GLYCINE CLEAVAGE SYSTEM H PROTEIN"/>
    <property type="match status" value="1"/>
</dbReference>
<sequence>MPTVRGCNLPDDLLYDVENNIWYRENADGTVTLGMTAVAAAMAGQLVAFTAKKAGRSVDAGKSCATVESGKWVGPAKIAFNAEVVEVNDALTATPKLANSDPYGEGWMVKVRPKDWTAAKASLVPGSAVAAPYEAKMTIDNFAGCAST</sequence>
<dbReference type="InterPro" id="IPR033753">
    <property type="entry name" value="GCV_H/Fam206"/>
</dbReference>
<organism evidence="2">
    <name type="scientific">mine drainage metagenome</name>
    <dbReference type="NCBI Taxonomy" id="410659"/>
    <lineage>
        <taxon>unclassified sequences</taxon>
        <taxon>metagenomes</taxon>
        <taxon>ecological metagenomes</taxon>
    </lineage>
</organism>
<name>A0A1J5PCL5_9ZZZZ</name>
<dbReference type="PROSITE" id="PS50968">
    <property type="entry name" value="BIOTINYL_LIPOYL"/>
    <property type="match status" value="1"/>
</dbReference>
<comment type="caution">
    <text evidence="2">The sequence shown here is derived from an EMBL/GenBank/DDBJ whole genome shotgun (WGS) entry which is preliminary data.</text>
</comment>
<evidence type="ECO:0000313" key="2">
    <source>
        <dbReference type="EMBL" id="OIQ68488.1"/>
    </source>
</evidence>
<dbReference type="AlphaFoldDB" id="A0A1J5PCL5"/>
<dbReference type="InterPro" id="IPR000089">
    <property type="entry name" value="Biotin_lipoyl"/>
</dbReference>
<dbReference type="InterPro" id="IPR002930">
    <property type="entry name" value="GCV_H"/>
</dbReference>
<dbReference type="Pfam" id="PF01597">
    <property type="entry name" value="GCV_H"/>
    <property type="match status" value="1"/>
</dbReference>
<dbReference type="GO" id="GO:0009249">
    <property type="term" value="P:protein lipoylation"/>
    <property type="evidence" value="ECO:0007669"/>
    <property type="project" value="TreeGrafter"/>
</dbReference>